<keyword evidence="3" id="KW-1185">Reference proteome</keyword>
<evidence type="ECO:0000313" key="2">
    <source>
        <dbReference type="EMBL" id="KAH0551806.1"/>
    </source>
</evidence>
<name>A0AAV7IHD2_COTGL</name>
<dbReference type="EMBL" id="JAHXZJ010001492">
    <property type="protein sequence ID" value="KAH0551806.1"/>
    <property type="molecule type" value="Genomic_DNA"/>
</dbReference>
<proteinExistence type="predicted"/>
<reference evidence="2 3" key="1">
    <citation type="journal article" date="2021" name="J. Hered.">
        <title>A chromosome-level genome assembly of the parasitoid wasp, Cotesia glomerata (Hymenoptera: Braconidae).</title>
        <authorList>
            <person name="Pinto B.J."/>
            <person name="Weis J.J."/>
            <person name="Gamble T."/>
            <person name="Ode P.J."/>
            <person name="Paul R."/>
            <person name="Zaspel J.M."/>
        </authorList>
    </citation>
    <scope>NUCLEOTIDE SEQUENCE [LARGE SCALE GENOMIC DNA]</scope>
    <source>
        <strain evidence="2">CgM1</strain>
    </source>
</reference>
<dbReference type="AlphaFoldDB" id="A0AAV7IHD2"/>
<sequence>MRTVMKTAEAGDTFMAYDKRLWAYRGLFRNIKSANKSTAGREGERSKIRGTVRKPKTGESVAYKGVTCRGLNQGMVEAAAGERIGVLAHWRGLPRALARG</sequence>
<evidence type="ECO:0000256" key="1">
    <source>
        <dbReference type="SAM" id="MobiDB-lite"/>
    </source>
</evidence>
<organism evidence="2 3">
    <name type="scientific">Cotesia glomerata</name>
    <name type="common">Lepidopteran parasitic wasp</name>
    <name type="synonym">Apanteles glomeratus</name>
    <dbReference type="NCBI Taxonomy" id="32391"/>
    <lineage>
        <taxon>Eukaryota</taxon>
        <taxon>Metazoa</taxon>
        <taxon>Ecdysozoa</taxon>
        <taxon>Arthropoda</taxon>
        <taxon>Hexapoda</taxon>
        <taxon>Insecta</taxon>
        <taxon>Pterygota</taxon>
        <taxon>Neoptera</taxon>
        <taxon>Endopterygota</taxon>
        <taxon>Hymenoptera</taxon>
        <taxon>Apocrita</taxon>
        <taxon>Ichneumonoidea</taxon>
        <taxon>Braconidae</taxon>
        <taxon>Microgastrinae</taxon>
        <taxon>Cotesia</taxon>
    </lineage>
</organism>
<comment type="caution">
    <text evidence="2">The sequence shown here is derived from an EMBL/GenBank/DDBJ whole genome shotgun (WGS) entry which is preliminary data.</text>
</comment>
<protein>
    <submittedName>
        <fullName evidence="2">Uncharacterized protein</fullName>
    </submittedName>
</protein>
<feature type="region of interest" description="Disordered" evidence="1">
    <location>
        <begin position="35"/>
        <end position="56"/>
    </location>
</feature>
<accession>A0AAV7IHD2</accession>
<evidence type="ECO:0000313" key="3">
    <source>
        <dbReference type="Proteomes" id="UP000826195"/>
    </source>
</evidence>
<dbReference type="Proteomes" id="UP000826195">
    <property type="component" value="Unassembled WGS sequence"/>
</dbReference>
<gene>
    <name evidence="2" type="ORF">KQX54_001390</name>
</gene>